<dbReference type="PANTHER" id="PTHR44144:SF1">
    <property type="entry name" value="DNAJ HOMOLOG SUBFAMILY C MEMBER 9"/>
    <property type="match status" value="1"/>
</dbReference>
<dbReference type="PRINTS" id="PR00625">
    <property type="entry name" value="JDOMAIN"/>
</dbReference>
<dbReference type="GO" id="GO:0031072">
    <property type="term" value="F:heat shock protein binding"/>
    <property type="evidence" value="ECO:0007669"/>
    <property type="project" value="TreeGrafter"/>
</dbReference>
<organism evidence="3 4">
    <name type="scientific">Sporormia fimetaria CBS 119925</name>
    <dbReference type="NCBI Taxonomy" id="1340428"/>
    <lineage>
        <taxon>Eukaryota</taxon>
        <taxon>Fungi</taxon>
        <taxon>Dikarya</taxon>
        <taxon>Ascomycota</taxon>
        <taxon>Pezizomycotina</taxon>
        <taxon>Dothideomycetes</taxon>
        <taxon>Pleosporomycetidae</taxon>
        <taxon>Pleosporales</taxon>
        <taxon>Sporormiaceae</taxon>
        <taxon>Sporormia</taxon>
    </lineage>
</organism>
<sequence>MADRYGNSRDYSRRHDYDRAGRRSEREHEYPGIYDRTYADLPGRDYFSSRGSSSRHYNTDCRSPGPDDYTFDDLPGRDYFKTPRGPAYHTREARPSDYSRSSSRSSSRDDNSRSSRRPRDDHYSRDSSRSSTHDDYSRSSRRPREEYSSRSGAGNYSRNWTDGNGTHHFESRTYTNSGGRDKYDFDDLPGDDYFKKGGSSGFRARPSNDSYGAPPRASYDSRSPPPRPQPKRSSVDLYAVLGVSRKASQDDIRKAWKKLAMKYHPDKVAPTKKDDATKKMAEINIAYETLFDEKKRQVYDQTGEVL</sequence>
<gene>
    <name evidence="3" type="ORF">M011DRAFT_485053</name>
</gene>
<dbReference type="SUPFAM" id="SSF46565">
    <property type="entry name" value="Chaperone J-domain"/>
    <property type="match status" value="1"/>
</dbReference>
<evidence type="ECO:0000313" key="3">
    <source>
        <dbReference type="EMBL" id="KAF2748965.1"/>
    </source>
</evidence>
<dbReference type="GO" id="GO:0005737">
    <property type="term" value="C:cytoplasm"/>
    <property type="evidence" value="ECO:0007669"/>
    <property type="project" value="TreeGrafter"/>
</dbReference>
<feature type="compositionally biased region" description="Basic and acidic residues" evidence="1">
    <location>
        <begin position="106"/>
        <end position="148"/>
    </location>
</feature>
<keyword evidence="4" id="KW-1185">Reference proteome</keyword>
<evidence type="ECO:0000256" key="1">
    <source>
        <dbReference type="SAM" id="MobiDB-lite"/>
    </source>
</evidence>
<dbReference type="InterPro" id="IPR052594">
    <property type="entry name" value="J_domain-containing_protein"/>
</dbReference>
<dbReference type="Gene3D" id="1.10.287.110">
    <property type="entry name" value="DnaJ domain"/>
    <property type="match status" value="1"/>
</dbReference>
<feature type="compositionally biased region" description="Basic and acidic residues" evidence="1">
    <location>
        <begin position="1"/>
        <end position="30"/>
    </location>
</feature>
<dbReference type="PROSITE" id="PS50076">
    <property type="entry name" value="DNAJ_2"/>
    <property type="match status" value="1"/>
</dbReference>
<reference evidence="3" key="1">
    <citation type="journal article" date="2020" name="Stud. Mycol.">
        <title>101 Dothideomycetes genomes: a test case for predicting lifestyles and emergence of pathogens.</title>
        <authorList>
            <person name="Haridas S."/>
            <person name="Albert R."/>
            <person name="Binder M."/>
            <person name="Bloem J."/>
            <person name="Labutti K."/>
            <person name="Salamov A."/>
            <person name="Andreopoulos B."/>
            <person name="Baker S."/>
            <person name="Barry K."/>
            <person name="Bills G."/>
            <person name="Bluhm B."/>
            <person name="Cannon C."/>
            <person name="Castanera R."/>
            <person name="Culley D."/>
            <person name="Daum C."/>
            <person name="Ezra D."/>
            <person name="Gonzalez J."/>
            <person name="Henrissat B."/>
            <person name="Kuo A."/>
            <person name="Liang C."/>
            <person name="Lipzen A."/>
            <person name="Lutzoni F."/>
            <person name="Magnuson J."/>
            <person name="Mondo S."/>
            <person name="Nolan M."/>
            <person name="Ohm R."/>
            <person name="Pangilinan J."/>
            <person name="Park H.-J."/>
            <person name="Ramirez L."/>
            <person name="Alfaro M."/>
            <person name="Sun H."/>
            <person name="Tritt A."/>
            <person name="Yoshinaga Y."/>
            <person name="Zwiers L.-H."/>
            <person name="Turgeon B."/>
            <person name="Goodwin S."/>
            <person name="Spatafora J."/>
            <person name="Crous P."/>
            <person name="Grigoriev I."/>
        </authorList>
    </citation>
    <scope>NUCLEOTIDE SEQUENCE</scope>
    <source>
        <strain evidence="3">CBS 119925</strain>
    </source>
</reference>
<dbReference type="AlphaFoldDB" id="A0A6A6VEG6"/>
<dbReference type="GO" id="GO:0005634">
    <property type="term" value="C:nucleus"/>
    <property type="evidence" value="ECO:0007669"/>
    <property type="project" value="TreeGrafter"/>
</dbReference>
<dbReference type="EMBL" id="MU006567">
    <property type="protein sequence ID" value="KAF2748965.1"/>
    <property type="molecule type" value="Genomic_DNA"/>
</dbReference>
<accession>A0A6A6VEG6</accession>
<dbReference type="InterPro" id="IPR001623">
    <property type="entry name" value="DnaJ_domain"/>
</dbReference>
<dbReference type="Proteomes" id="UP000799440">
    <property type="component" value="Unassembled WGS sequence"/>
</dbReference>
<feature type="compositionally biased region" description="Polar residues" evidence="1">
    <location>
        <begin position="152"/>
        <end position="164"/>
    </location>
</feature>
<dbReference type="Pfam" id="PF00226">
    <property type="entry name" value="DnaJ"/>
    <property type="match status" value="1"/>
</dbReference>
<feature type="region of interest" description="Disordered" evidence="1">
    <location>
        <begin position="1"/>
        <end position="235"/>
    </location>
</feature>
<name>A0A6A6VEG6_9PLEO</name>
<evidence type="ECO:0000259" key="2">
    <source>
        <dbReference type="PROSITE" id="PS50076"/>
    </source>
</evidence>
<proteinExistence type="predicted"/>
<feature type="domain" description="J" evidence="2">
    <location>
        <begin position="236"/>
        <end position="303"/>
    </location>
</feature>
<dbReference type="CDD" id="cd06257">
    <property type="entry name" value="DnaJ"/>
    <property type="match status" value="1"/>
</dbReference>
<dbReference type="InterPro" id="IPR036869">
    <property type="entry name" value="J_dom_sf"/>
</dbReference>
<dbReference type="OrthoDB" id="10250354at2759"/>
<dbReference type="SMART" id="SM00271">
    <property type="entry name" value="DnaJ"/>
    <property type="match status" value="1"/>
</dbReference>
<evidence type="ECO:0000313" key="4">
    <source>
        <dbReference type="Proteomes" id="UP000799440"/>
    </source>
</evidence>
<protein>
    <submittedName>
        <fullName evidence="3">DnaJ-domain-containing protein</fullName>
    </submittedName>
</protein>
<dbReference type="PANTHER" id="PTHR44144">
    <property type="entry name" value="DNAJ HOMOLOG SUBFAMILY C MEMBER 9"/>
    <property type="match status" value="1"/>
</dbReference>